<comment type="similarity">
    <text evidence="1">Belongs to the sigma-70 factor family. ECF subfamily.</text>
</comment>
<protein>
    <recommendedName>
        <fullName evidence="5">RNA polymerase sigma factor 70 region 4 type 2 domain-containing protein</fullName>
    </recommendedName>
</protein>
<dbReference type="InterPro" id="IPR036388">
    <property type="entry name" value="WH-like_DNA-bd_sf"/>
</dbReference>
<reference evidence="7" key="1">
    <citation type="journal article" date="2019" name="Int. J. Syst. Evol. Microbiol.">
        <title>The Global Catalogue of Microorganisms (GCM) 10K type strain sequencing project: providing services to taxonomists for standard genome sequencing and annotation.</title>
        <authorList>
            <consortium name="The Broad Institute Genomics Platform"/>
            <consortium name="The Broad Institute Genome Sequencing Center for Infectious Disease"/>
            <person name="Wu L."/>
            <person name="Ma J."/>
        </authorList>
    </citation>
    <scope>NUCLEOTIDE SEQUENCE [LARGE SCALE GENOMIC DNA]</scope>
    <source>
        <strain evidence="7">JCM 18532</strain>
    </source>
</reference>
<dbReference type="Pfam" id="PF08281">
    <property type="entry name" value="Sigma70_r4_2"/>
    <property type="match status" value="1"/>
</dbReference>
<dbReference type="SUPFAM" id="SSF88659">
    <property type="entry name" value="Sigma3 and sigma4 domains of RNA polymerase sigma factors"/>
    <property type="match status" value="1"/>
</dbReference>
<evidence type="ECO:0000256" key="4">
    <source>
        <dbReference type="ARBA" id="ARBA00023163"/>
    </source>
</evidence>
<dbReference type="Gene3D" id="1.10.10.10">
    <property type="entry name" value="Winged helix-like DNA-binding domain superfamily/Winged helix DNA-binding domain"/>
    <property type="match status" value="1"/>
</dbReference>
<sequence>MPRDDADFAAYLAARWPSLVRTLVLLGCGRPEAAQVAQTGLARCHTAWDRVRRADDVDTYVHAAVLGSLHKHRRRVPAPPAPAAPASEDATEDELLLHALQVQLDRLDVDEREAVVLHFAAELSEDQVADVLDVPLESAQARITHGLGRMDLGGSQDVFRRGSESIEVPAAPVDEVVAEARDHRRRQVRWVVTGVAAAAVVLGGLTWLTDREPSEQDGPLPPADVTRVENPVQVAWYANGRLHLEKVAVAVPAVTDLVELNGGAVYGDHEGTVAFVAADGERRRIGHKDPGNPLVSSTEDGESWAAWIDPGEDGGTGPALQVYDVSAGELLATRDVPSDARTVAIDQHQVFYEGSDGAFAWTPGAKGAVKLERTGLLDVESANRVYQLDGSIDMVQSFFNVSFARPGTGALISAGGVFVLSKVPGPGVAEGRPFRPLLYDATSGSRKPSGVGVDERAVDAAFSRNNTVVYFVAQVADLVGGSDLDGNLVPLLVLRTCATESGSCMDLAPVQSGPDRPVLAH</sequence>
<accession>A0ABP8YA78</accession>
<evidence type="ECO:0000256" key="3">
    <source>
        <dbReference type="ARBA" id="ARBA00023082"/>
    </source>
</evidence>
<evidence type="ECO:0000313" key="7">
    <source>
        <dbReference type="Proteomes" id="UP001499882"/>
    </source>
</evidence>
<evidence type="ECO:0000313" key="6">
    <source>
        <dbReference type="EMBL" id="GAA4723488.1"/>
    </source>
</evidence>
<dbReference type="InterPro" id="IPR013324">
    <property type="entry name" value="RNA_pol_sigma_r3/r4-like"/>
</dbReference>
<evidence type="ECO:0000256" key="1">
    <source>
        <dbReference type="ARBA" id="ARBA00010641"/>
    </source>
</evidence>
<dbReference type="InterPro" id="IPR013249">
    <property type="entry name" value="RNA_pol_sigma70_r4_t2"/>
</dbReference>
<keyword evidence="4" id="KW-0804">Transcription</keyword>
<dbReference type="Proteomes" id="UP001499882">
    <property type="component" value="Unassembled WGS sequence"/>
</dbReference>
<evidence type="ECO:0000256" key="2">
    <source>
        <dbReference type="ARBA" id="ARBA00023015"/>
    </source>
</evidence>
<feature type="domain" description="RNA polymerase sigma factor 70 region 4 type 2" evidence="5">
    <location>
        <begin position="98"/>
        <end position="149"/>
    </location>
</feature>
<evidence type="ECO:0000259" key="5">
    <source>
        <dbReference type="Pfam" id="PF08281"/>
    </source>
</evidence>
<gene>
    <name evidence="6" type="ORF">GCM10023350_02210</name>
</gene>
<keyword evidence="3" id="KW-0731">Sigma factor</keyword>
<keyword evidence="2" id="KW-0805">Transcription regulation</keyword>
<dbReference type="EMBL" id="BAABKN010000003">
    <property type="protein sequence ID" value="GAA4723488.1"/>
    <property type="molecule type" value="Genomic_DNA"/>
</dbReference>
<name>A0ABP8YA78_9ACTN</name>
<comment type="caution">
    <text evidence="6">The sequence shown here is derived from an EMBL/GenBank/DDBJ whole genome shotgun (WGS) entry which is preliminary data.</text>
</comment>
<organism evidence="6 7">
    <name type="scientific">Nocardioides endophyticus</name>
    <dbReference type="NCBI Taxonomy" id="1353775"/>
    <lineage>
        <taxon>Bacteria</taxon>
        <taxon>Bacillati</taxon>
        <taxon>Actinomycetota</taxon>
        <taxon>Actinomycetes</taxon>
        <taxon>Propionibacteriales</taxon>
        <taxon>Nocardioidaceae</taxon>
        <taxon>Nocardioides</taxon>
    </lineage>
</organism>
<keyword evidence="7" id="KW-1185">Reference proteome</keyword>
<proteinExistence type="inferred from homology"/>
<dbReference type="RefSeq" id="WP_345524669.1">
    <property type="nucleotide sequence ID" value="NZ_BAABKN010000003.1"/>
</dbReference>